<dbReference type="GO" id="GO:0006614">
    <property type="term" value="P:SRP-dependent cotranslational protein targeting to membrane"/>
    <property type="evidence" value="ECO:0007669"/>
    <property type="project" value="InterPro"/>
</dbReference>
<dbReference type="InterPro" id="IPR000897">
    <property type="entry name" value="SRP54_GTPase_dom"/>
</dbReference>
<protein>
    <submittedName>
        <fullName evidence="4">Flagellar biosynthesis protein FlhF</fullName>
    </submittedName>
</protein>
<feature type="domain" description="SRP54-type proteins GTP-binding" evidence="3">
    <location>
        <begin position="155"/>
        <end position="347"/>
    </location>
</feature>
<dbReference type="SMART" id="SM00962">
    <property type="entry name" value="SRP54"/>
    <property type="match status" value="1"/>
</dbReference>
<name>A0A1G9EIC0_9BACT</name>
<dbReference type="RefSeq" id="WP_092159149.1">
    <property type="nucleotide sequence ID" value="NZ_FNGA01000002.1"/>
</dbReference>
<dbReference type="InterPro" id="IPR027417">
    <property type="entry name" value="P-loop_NTPase"/>
</dbReference>
<keyword evidence="4" id="KW-0966">Cell projection</keyword>
<keyword evidence="2" id="KW-0342">GTP-binding</keyword>
<dbReference type="Gene3D" id="3.40.50.300">
    <property type="entry name" value="P-loop containing nucleotide triphosphate hydrolases"/>
    <property type="match status" value="1"/>
</dbReference>
<dbReference type="AlphaFoldDB" id="A0A1G9EIC0"/>
<dbReference type="GO" id="GO:0005525">
    <property type="term" value="F:GTP binding"/>
    <property type="evidence" value="ECO:0007669"/>
    <property type="project" value="UniProtKB-KW"/>
</dbReference>
<dbReference type="STRING" id="246191.SAMN05660337_1130"/>
<reference evidence="5" key="1">
    <citation type="submission" date="2016-10" db="EMBL/GenBank/DDBJ databases">
        <authorList>
            <person name="Varghese N."/>
            <person name="Submissions S."/>
        </authorList>
    </citation>
    <scope>NUCLEOTIDE SEQUENCE [LARGE SCALE GENOMIC DNA]</scope>
    <source>
        <strain evidence="5">DSM 16995</strain>
    </source>
</reference>
<evidence type="ECO:0000259" key="3">
    <source>
        <dbReference type="SMART" id="SM00962"/>
    </source>
</evidence>
<dbReference type="SUPFAM" id="SSF52540">
    <property type="entry name" value="P-loop containing nucleoside triphosphate hydrolases"/>
    <property type="match status" value="1"/>
</dbReference>
<organism evidence="4 5">
    <name type="scientific">Maridesulfovibrio ferrireducens</name>
    <dbReference type="NCBI Taxonomy" id="246191"/>
    <lineage>
        <taxon>Bacteria</taxon>
        <taxon>Pseudomonadati</taxon>
        <taxon>Thermodesulfobacteriota</taxon>
        <taxon>Desulfovibrionia</taxon>
        <taxon>Desulfovibrionales</taxon>
        <taxon>Desulfovibrionaceae</taxon>
        <taxon>Maridesulfovibrio</taxon>
    </lineage>
</organism>
<accession>A0A1G9EIC0</accession>
<keyword evidence="5" id="KW-1185">Reference proteome</keyword>
<dbReference type="OrthoDB" id="9778554at2"/>
<evidence type="ECO:0000313" key="4">
    <source>
        <dbReference type="EMBL" id="SDK75927.1"/>
    </source>
</evidence>
<evidence type="ECO:0000313" key="5">
    <source>
        <dbReference type="Proteomes" id="UP000199053"/>
    </source>
</evidence>
<keyword evidence="4" id="KW-0282">Flagellum</keyword>
<sequence>MRVKTFRGSSTATVFAEIKAEFGDSAVILSNKSVEESGRKIHEIMVGVEGQEAPAQTRSTRDDVLGDAMNNIPEWNQEWNQIKGHMMALLKPQMNLNLLAPRQRLALEYLEREGVESKVIMSLFHELRQDPSKAILPVLENIAPVCSFDGGRWPQKFHALAGPHGVGKTSTIIRLALKEKKNNPGARICVASADQGQGKGRLVLRHYADLSGLEFKDLATREDFATLIGESHKFDRIFIDLPGLSGNSELETWLAVCGLTGTCDIAVHLVMNPYFASAQYTAFLKKYRSSKLKSLIWTKLDESCSYGALVNTSFESGLPVSLLSYGSGLRNSLKGAVEKDFWRLIFKHQLPEKDEAVFAKAI</sequence>
<proteinExistence type="predicted"/>
<keyword evidence="4" id="KW-0969">Cilium</keyword>
<evidence type="ECO:0000256" key="1">
    <source>
        <dbReference type="ARBA" id="ARBA00022741"/>
    </source>
</evidence>
<dbReference type="EMBL" id="FNGA01000002">
    <property type="protein sequence ID" value="SDK75927.1"/>
    <property type="molecule type" value="Genomic_DNA"/>
</dbReference>
<evidence type="ECO:0000256" key="2">
    <source>
        <dbReference type="ARBA" id="ARBA00023134"/>
    </source>
</evidence>
<keyword evidence="1" id="KW-0547">Nucleotide-binding</keyword>
<dbReference type="Pfam" id="PF00448">
    <property type="entry name" value="SRP54"/>
    <property type="match status" value="1"/>
</dbReference>
<gene>
    <name evidence="4" type="ORF">SAMN05660337_1130</name>
</gene>
<dbReference type="Proteomes" id="UP000199053">
    <property type="component" value="Unassembled WGS sequence"/>
</dbReference>